<dbReference type="AlphaFoldDB" id="A0A9W4XNS4"/>
<dbReference type="EMBL" id="CAOQHR010000005">
    <property type="protein sequence ID" value="CAI6335210.1"/>
    <property type="molecule type" value="Genomic_DNA"/>
</dbReference>
<keyword evidence="2" id="KW-1133">Transmembrane helix</keyword>
<feature type="compositionally biased region" description="Basic residues" evidence="1">
    <location>
        <begin position="174"/>
        <end position="186"/>
    </location>
</feature>
<feature type="transmembrane region" description="Helical" evidence="2">
    <location>
        <begin position="130"/>
        <end position="156"/>
    </location>
</feature>
<comment type="caution">
    <text evidence="3">The sequence shown here is derived from an EMBL/GenBank/DDBJ whole genome shotgun (WGS) entry which is preliminary data.</text>
</comment>
<keyword evidence="2" id="KW-0472">Membrane</keyword>
<evidence type="ECO:0000313" key="3">
    <source>
        <dbReference type="EMBL" id="CAI6335210.1"/>
    </source>
</evidence>
<keyword evidence="4" id="KW-1185">Reference proteome</keyword>
<name>A0A9W4XNS4_9PLEO</name>
<sequence length="186" mass="21206">MIPTTLSHTHPQPFSFSLPTPHRRGYCLLAVLLFGFCSMHMQVHVVHVSKCVTLHTVETLLLFIFLGRTGYTSCEISPSGQCRIQRVCECMCVHDTAVGRLYTHDHTTSIHIVDDNDEQHTHTHNESRDVYTYVCAFNCMLVHLFSGCFGCLVNAYPIQNARNSNMPPQLDRPPKKHIQARNKRKT</sequence>
<proteinExistence type="predicted"/>
<accession>A0A9W4XNS4</accession>
<feature type="transmembrane region" description="Helical" evidence="2">
    <location>
        <begin position="25"/>
        <end position="43"/>
    </location>
</feature>
<evidence type="ECO:0000256" key="2">
    <source>
        <dbReference type="SAM" id="Phobius"/>
    </source>
</evidence>
<evidence type="ECO:0000256" key="1">
    <source>
        <dbReference type="SAM" id="MobiDB-lite"/>
    </source>
</evidence>
<keyword evidence="2" id="KW-0812">Transmembrane</keyword>
<organism evidence="3 4">
    <name type="scientific">Periconia digitata</name>
    <dbReference type="NCBI Taxonomy" id="1303443"/>
    <lineage>
        <taxon>Eukaryota</taxon>
        <taxon>Fungi</taxon>
        <taxon>Dikarya</taxon>
        <taxon>Ascomycota</taxon>
        <taxon>Pezizomycotina</taxon>
        <taxon>Dothideomycetes</taxon>
        <taxon>Pleosporomycetidae</taxon>
        <taxon>Pleosporales</taxon>
        <taxon>Massarineae</taxon>
        <taxon>Periconiaceae</taxon>
        <taxon>Periconia</taxon>
    </lineage>
</organism>
<evidence type="ECO:0000313" key="4">
    <source>
        <dbReference type="Proteomes" id="UP001152607"/>
    </source>
</evidence>
<feature type="region of interest" description="Disordered" evidence="1">
    <location>
        <begin position="163"/>
        <end position="186"/>
    </location>
</feature>
<reference evidence="3" key="1">
    <citation type="submission" date="2023-01" db="EMBL/GenBank/DDBJ databases">
        <authorList>
            <person name="Van Ghelder C."/>
            <person name="Rancurel C."/>
        </authorList>
    </citation>
    <scope>NUCLEOTIDE SEQUENCE</scope>
    <source>
        <strain evidence="3">CNCM I-4278</strain>
    </source>
</reference>
<gene>
    <name evidence="3" type="ORF">PDIGIT_LOCUS8289</name>
</gene>
<protein>
    <submittedName>
        <fullName evidence="3">Uncharacterized protein</fullName>
    </submittedName>
</protein>
<dbReference type="Proteomes" id="UP001152607">
    <property type="component" value="Unassembled WGS sequence"/>
</dbReference>